<dbReference type="Proteomes" id="UP001176940">
    <property type="component" value="Unassembled WGS sequence"/>
</dbReference>
<accession>A0ABN9KVI4</accession>
<comment type="caution">
    <text evidence="1">The sequence shown here is derived from an EMBL/GenBank/DDBJ whole genome shotgun (WGS) entry which is preliminary data.</text>
</comment>
<keyword evidence="2" id="KW-1185">Reference proteome</keyword>
<sequence>MELEYEGHPHGNMESLKSSYVHRKPGDEAGHRHRQMKSSIRVFHIPVNDLRYMMKCEKMNTLGWRPKVEWKEGIERTTL</sequence>
<organism evidence="1 2">
    <name type="scientific">Ranitomeya imitator</name>
    <name type="common">mimic poison frog</name>
    <dbReference type="NCBI Taxonomy" id="111125"/>
    <lineage>
        <taxon>Eukaryota</taxon>
        <taxon>Metazoa</taxon>
        <taxon>Chordata</taxon>
        <taxon>Craniata</taxon>
        <taxon>Vertebrata</taxon>
        <taxon>Euteleostomi</taxon>
        <taxon>Amphibia</taxon>
        <taxon>Batrachia</taxon>
        <taxon>Anura</taxon>
        <taxon>Neobatrachia</taxon>
        <taxon>Hyloidea</taxon>
        <taxon>Dendrobatidae</taxon>
        <taxon>Dendrobatinae</taxon>
        <taxon>Ranitomeya</taxon>
    </lineage>
</organism>
<gene>
    <name evidence="1" type="ORF">RIMI_LOCUS1223650</name>
</gene>
<name>A0ABN9KVI4_9NEOB</name>
<reference evidence="1" key="1">
    <citation type="submission" date="2023-07" db="EMBL/GenBank/DDBJ databases">
        <authorList>
            <person name="Stuckert A."/>
        </authorList>
    </citation>
    <scope>NUCLEOTIDE SEQUENCE</scope>
</reference>
<dbReference type="EMBL" id="CAUEEQ010001570">
    <property type="protein sequence ID" value="CAJ0920279.1"/>
    <property type="molecule type" value="Genomic_DNA"/>
</dbReference>
<proteinExistence type="predicted"/>
<protein>
    <submittedName>
        <fullName evidence="1">Uncharacterized protein</fullName>
    </submittedName>
</protein>
<evidence type="ECO:0000313" key="2">
    <source>
        <dbReference type="Proteomes" id="UP001176940"/>
    </source>
</evidence>
<evidence type="ECO:0000313" key="1">
    <source>
        <dbReference type="EMBL" id="CAJ0920279.1"/>
    </source>
</evidence>